<evidence type="ECO:0000313" key="1">
    <source>
        <dbReference type="EMBL" id="QXN94723.1"/>
    </source>
</evidence>
<protein>
    <submittedName>
        <fullName evidence="1">Uncharacterized protein</fullName>
    </submittedName>
</protein>
<dbReference type="RefSeq" id="WP_218477374.1">
    <property type="nucleotide sequence ID" value="NZ_BAABJN010000004.1"/>
</dbReference>
<evidence type="ECO:0000313" key="2">
    <source>
        <dbReference type="Proteomes" id="UP000694257"/>
    </source>
</evidence>
<organism evidence="1 2">
    <name type="scientific">Nocardia iowensis</name>
    <dbReference type="NCBI Taxonomy" id="204891"/>
    <lineage>
        <taxon>Bacteria</taxon>
        <taxon>Bacillati</taxon>
        <taxon>Actinomycetota</taxon>
        <taxon>Actinomycetes</taxon>
        <taxon>Mycobacteriales</taxon>
        <taxon>Nocardiaceae</taxon>
        <taxon>Nocardia</taxon>
    </lineage>
</organism>
<accession>A0ABX8RYV3</accession>
<name>A0ABX8RYV3_NOCIO</name>
<dbReference type="EMBL" id="CP078145">
    <property type="protein sequence ID" value="QXN94723.1"/>
    <property type="molecule type" value="Genomic_DNA"/>
</dbReference>
<sequence>MNSSEVPADIAKIAEYLARWAEGYGGELKWNEHAKLKASIMNEPTRWSPARISPKAFEAACREAGLSAEDTATVTEYLGKVQAGRRIVAHKQYRDFAFALPIGSVN</sequence>
<proteinExistence type="predicted"/>
<reference evidence="1 2" key="1">
    <citation type="submission" date="2021-07" db="EMBL/GenBank/DDBJ databases">
        <title>Whole Genome Sequence of Nocardia Iowensis.</title>
        <authorList>
            <person name="Lamm A."/>
            <person name="Collins-Fairclough A.M."/>
            <person name="Bunk B."/>
            <person name="Sproer C."/>
        </authorList>
    </citation>
    <scope>NUCLEOTIDE SEQUENCE [LARGE SCALE GENOMIC DNA]</scope>
    <source>
        <strain evidence="1 2">NRRL 5646</strain>
    </source>
</reference>
<keyword evidence="2" id="KW-1185">Reference proteome</keyword>
<gene>
    <name evidence="1" type="ORF">KV110_17735</name>
</gene>
<dbReference type="Proteomes" id="UP000694257">
    <property type="component" value="Chromosome"/>
</dbReference>